<keyword evidence="2" id="KW-1185">Reference proteome</keyword>
<reference evidence="2" key="1">
    <citation type="submission" date="2011-02" db="EMBL/GenBank/DDBJ databases">
        <title>The complete genome of Planctomyces brasiliensis DSM 5305.</title>
        <authorList>
            <person name="Lucas S."/>
            <person name="Copeland A."/>
            <person name="Lapidus A."/>
            <person name="Bruce D."/>
            <person name="Goodwin L."/>
            <person name="Pitluck S."/>
            <person name="Kyrpides N."/>
            <person name="Mavromatis K."/>
            <person name="Pagani I."/>
            <person name="Ivanova N."/>
            <person name="Ovchinnikova G."/>
            <person name="Lu M."/>
            <person name="Detter J.C."/>
            <person name="Han C."/>
            <person name="Land M."/>
            <person name="Hauser L."/>
            <person name="Markowitz V."/>
            <person name="Cheng J.-F."/>
            <person name="Hugenholtz P."/>
            <person name="Woyke T."/>
            <person name="Wu D."/>
            <person name="Tindall B."/>
            <person name="Pomrenke H.G."/>
            <person name="Brambilla E."/>
            <person name="Klenk H.-P."/>
            <person name="Eisen J.A."/>
        </authorList>
    </citation>
    <scope>NUCLEOTIDE SEQUENCE [LARGE SCALE GENOMIC DNA]</scope>
    <source>
        <strain evidence="2">ATCC 49424 / DSM 5305 / JCM 21570 / NBRC 103401 / IFAM 1448</strain>
    </source>
</reference>
<name>F0SKF6_RUBBR</name>
<evidence type="ECO:0000313" key="2">
    <source>
        <dbReference type="Proteomes" id="UP000006860"/>
    </source>
</evidence>
<dbReference type="EMBL" id="CP002546">
    <property type="protein sequence ID" value="ADY61937.1"/>
    <property type="molecule type" value="Genomic_DNA"/>
</dbReference>
<organism evidence="1 2">
    <name type="scientific">Rubinisphaera brasiliensis (strain ATCC 49424 / DSM 5305 / JCM 21570 / IAM 15109 / NBRC 103401 / IFAM 1448)</name>
    <name type="common">Planctomyces brasiliensis</name>
    <dbReference type="NCBI Taxonomy" id="756272"/>
    <lineage>
        <taxon>Bacteria</taxon>
        <taxon>Pseudomonadati</taxon>
        <taxon>Planctomycetota</taxon>
        <taxon>Planctomycetia</taxon>
        <taxon>Planctomycetales</taxon>
        <taxon>Planctomycetaceae</taxon>
        <taxon>Rubinisphaera</taxon>
    </lineage>
</organism>
<dbReference type="KEGG" id="pbs:Plabr_4364"/>
<dbReference type="HOGENOM" id="CLU_129786_0_0_0"/>
<dbReference type="Proteomes" id="UP000006860">
    <property type="component" value="Chromosome"/>
</dbReference>
<proteinExistence type="predicted"/>
<evidence type="ECO:0000313" key="1">
    <source>
        <dbReference type="EMBL" id="ADY61937.1"/>
    </source>
</evidence>
<dbReference type="AlphaFoldDB" id="F0SKF6"/>
<dbReference type="STRING" id="756272.Plabr_4364"/>
<accession>F0SKF6</accession>
<gene>
    <name evidence="1" type="ordered locus">Plabr_4364</name>
</gene>
<sequence>MTIISDQAAHCVGSLYQDGVEEAHRHKWIESEKHGHDRGEAAIKEWFGKYWLRHCRVRRIEHVIGNRRWMEFQDGPSELLLELFETNDLLLDLILDRVSHGWENLDVIVWAMDWGLSMNDVQAILVELNINCARLEPRFF</sequence>
<protein>
    <submittedName>
        <fullName evidence="1">Uncharacterized protein</fullName>
    </submittedName>
</protein>
<dbReference type="RefSeq" id="WP_013630642.1">
    <property type="nucleotide sequence ID" value="NC_015174.1"/>
</dbReference>
<dbReference type="OrthoDB" id="215354at2"/>
<dbReference type="eggNOG" id="ENOG5032Y3M">
    <property type="taxonomic scope" value="Bacteria"/>
</dbReference>